<dbReference type="InterPro" id="IPR039261">
    <property type="entry name" value="FNR_nucleotide-bd"/>
</dbReference>
<keyword evidence="3" id="KW-0813">Transport</keyword>
<dbReference type="Gene3D" id="3.40.50.80">
    <property type="entry name" value="Nucleotide-binding domain of ferredoxin-NADP reductase (FNR) module"/>
    <property type="match status" value="1"/>
</dbReference>
<dbReference type="STRING" id="1560345.AWL63_04410"/>
<keyword evidence="4" id="KW-0812">Transmembrane</keyword>
<evidence type="ECO:0000256" key="3">
    <source>
        <dbReference type="ARBA" id="ARBA00022982"/>
    </source>
</evidence>
<dbReference type="GO" id="GO:0016491">
    <property type="term" value="F:oxidoreductase activity"/>
    <property type="evidence" value="ECO:0007669"/>
    <property type="project" value="InterPro"/>
</dbReference>
<gene>
    <name evidence="7" type="ORF">AWL63_04410</name>
</gene>
<sequence length="832" mass="90926">MAKRVLFQIHWFLGITAGIVLAVMGVTGATMSFEDEISEALSPRLYAPGVPARADLSPDAVIARVQADHPGYYVSRLDWEMPRDRSHAVRLTASAGHDRKQGRVDRATGRWLGESAGAGFFDTVDELHRWLALPGGGNGIGRQITGASAIALIFFALSGLYLRWPRRGLDWRAWLVPDLRKTGRNLWRALHVVIGTWVLLFYLLSALTGLWWSYDWYSRGVTYALTGKAGSEDADRAKKGGVAPRPALDPAWANFRAITGNRYVWVRISRPPPNQPMKAITFDARRADARHLRQLDRYSYVPGTDKLKTRDLYDNRPLGTIITQSMFELHRGAFFGLPGRIVMLLTSLTMPLFTVTGFLLYLSRRKRTRAAKALEAKSTGSRGAGDLLIAYASQTGTAEILARNAAQALGLGGVRAQVVPLGKITAERLAAATKVLFVVSTYGDGEPPDMARGFTTRMLRARKHPDLAHLAYGVLALGDREYPDFCGYGRTVDSWLANAGAEPLFAMIAMDRDDADAEARWASELRTLGAGAGTRGQTAATFESWTLVERVALNPGSEALKTYHLRFEPPVDSTMEWAAGDIVEVQPHNAPAVVDALLAAHAADGEVITRTAHARETLATVMLPPDAKMRPLPIREYSAASTPADGTLDLVVRQVRDADGRFGIGSGWLTAHLPLGSTTPLRIRPNPNFRTDDRGATTLILIGNGTGIAGLRAHLREQAHAGRRGHWLLFGERSAAHEQYFDGELAGWLADGTLARLDRCYSRDAGCGRYVQDLVCEAGADLREWIDAGATVMVCGSLDGMAQGVHDALAAIVGAERMDRLAEEGRYRRDVY</sequence>
<feature type="transmembrane region" description="Helical" evidence="4">
    <location>
        <begin position="189"/>
        <end position="212"/>
    </location>
</feature>
<keyword evidence="1" id="KW-0285">Flavoprotein</keyword>
<dbReference type="InterPro" id="IPR017927">
    <property type="entry name" value="FAD-bd_FR_type"/>
</dbReference>
<dbReference type="AlphaFoldDB" id="A0A1B3Z7C5"/>
<dbReference type="RefSeq" id="WP_069203900.1">
    <property type="nucleotide sequence ID" value="NZ_CP014168.1"/>
</dbReference>
<dbReference type="InterPro" id="IPR001094">
    <property type="entry name" value="Flavdoxin-like"/>
</dbReference>
<dbReference type="Pfam" id="PF03929">
    <property type="entry name" value="PepSY_TM"/>
    <property type="match status" value="1"/>
</dbReference>
<evidence type="ECO:0000256" key="1">
    <source>
        <dbReference type="ARBA" id="ARBA00022630"/>
    </source>
</evidence>
<feature type="transmembrane region" description="Helical" evidence="4">
    <location>
        <begin position="341"/>
        <end position="362"/>
    </location>
</feature>
<dbReference type="Gene3D" id="3.40.50.360">
    <property type="match status" value="1"/>
</dbReference>
<feature type="domain" description="Flavodoxin-like" evidence="5">
    <location>
        <begin position="387"/>
        <end position="526"/>
    </location>
</feature>
<evidence type="ECO:0000313" key="7">
    <source>
        <dbReference type="EMBL" id="AOH83325.1"/>
    </source>
</evidence>
<reference evidence="7 8" key="1">
    <citation type="submission" date="2016-01" db="EMBL/GenBank/DDBJ databases">
        <title>Complete genome and mega plasmid sequence of Sphingomonas panacis DCY99 elicits systemic resistance in rice to Xanthomonas oryzae.</title>
        <authorList>
            <person name="Kim Y.J."/>
            <person name="Yang D.C."/>
            <person name="Sing P."/>
        </authorList>
    </citation>
    <scope>NUCLEOTIDE SEQUENCE [LARGE SCALE GENOMIC DNA]</scope>
    <source>
        <strain evidence="7 8">DCY99</strain>
    </source>
</reference>
<dbReference type="PRINTS" id="PR00369">
    <property type="entry name" value="FLAVODOXIN"/>
</dbReference>
<feature type="transmembrane region" description="Helical" evidence="4">
    <location>
        <begin position="12"/>
        <end position="33"/>
    </location>
</feature>
<evidence type="ECO:0000259" key="5">
    <source>
        <dbReference type="PROSITE" id="PS50902"/>
    </source>
</evidence>
<keyword evidence="3" id="KW-0249">Electron transport</keyword>
<dbReference type="Proteomes" id="UP000094256">
    <property type="component" value="Chromosome"/>
</dbReference>
<evidence type="ECO:0000256" key="2">
    <source>
        <dbReference type="ARBA" id="ARBA00022643"/>
    </source>
</evidence>
<dbReference type="Pfam" id="PF00258">
    <property type="entry name" value="Flavodoxin_1"/>
    <property type="match status" value="1"/>
</dbReference>
<dbReference type="SUPFAM" id="SSF52343">
    <property type="entry name" value="Ferredoxin reductase-like, C-terminal NADP-linked domain"/>
    <property type="match status" value="1"/>
</dbReference>
<keyword evidence="2" id="KW-0288">FMN</keyword>
<dbReference type="PANTHER" id="PTHR34219:SF3">
    <property type="entry name" value="BLL7967 PROTEIN"/>
    <property type="match status" value="1"/>
</dbReference>
<evidence type="ECO:0000313" key="8">
    <source>
        <dbReference type="Proteomes" id="UP000094256"/>
    </source>
</evidence>
<dbReference type="InterPro" id="IPR005625">
    <property type="entry name" value="PepSY-ass_TM"/>
</dbReference>
<dbReference type="EMBL" id="CP014168">
    <property type="protein sequence ID" value="AOH83325.1"/>
    <property type="molecule type" value="Genomic_DNA"/>
</dbReference>
<proteinExistence type="predicted"/>
<keyword evidence="4" id="KW-0472">Membrane</keyword>
<dbReference type="PANTHER" id="PTHR34219">
    <property type="entry name" value="IRON-REGULATED INNER MEMBRANE PROTEIN-RELATED"/>
    <property type="match status" value="1"/>
</dbReference>
<keyword evidence="8" id="KW-1185">Reference proteome</keyword>
<keyword evidence="4" id="KW-1133">Transmembrane helix</keyword>
<evidence type="ECO:0000256" key="4">
    <source>
        <dbReference type="SAM" id="Phobius"/>
    </source>
</evidence>
<dbReference type="InterPro" id="IPR017938">
    <property type="entry name" value="Riboflavin_synthase-like_b-brl"/>
</dbReference>
<name>A0A1B3Z7C5_9SPHN</name>
<dbReference type="PROSITE" id="PS51384">
    <property type="entry name" value="FAD_FR"/>
    <property type="match status" value="1"/>
</dbReference>
<dbReference type="KEGG" id="span:AWL63_04410"/>
<dbReference type="InterPro" id="IPR029039">
    <property type="entry name" value="Flavoprotein-like_sf"/>
</dbReference>
<dbReference type="SUPFAM" id="SSF63380">
    <property type="entry name" value="Riboflavin synthase domain-like"/>
    <property type="match status" value="1"/>
</dbReference>
<dbReference type="GO" id="GO:0010181">
    <property type="term" value="F:FMN binding"/>
    <property type="evidence" value="ECO:0007669"/>
    <property type="project" value="InterPro"/>
</dbReference>
<feature type="transmembrane region" description="Helical" evidence="4">
    <location>
        <begin position="140"/>
        <end position="162"/>
    </location>
</feature>
<evidence type="ECO:0000259" key="6">
    <source>
        <dbReference type="PROSITE" id="PS51384"/>
    </source>
</evidence>
<feature type="domain" description="FAD-binding FR-type" evidence="6">
    <location>
        <begin position="540"/>
        <end position="692"/>
    </location>
</feature>
<dbReference type="PROSITE" id="PS50902">
    <property type="entry name" value="FLAVODOXIN_LIKE"/>
    <property type="match status" value="1"/>
</dbReference>
<dbReference type="SUPFAM" id="SSF52218">
    <property type="entry name" value="Flavoproteins"/>
    <property type="match status" value="1"/>
</dbReference>
<accession>A0A1B3Z7C5</accession>
<organism evidence="7 8">
    <name type="scientific">Sphingomonas panacis</name>
    <dbReference type="NCBI Taxonomy" id="1560345"/>
    <lineage>
        <taxon>Bacteria</taxon>
        <taxon>Pseudomonadati</taxon>
        <taxon>Pseudomonadota</taxon>
        <taxon>Alphaproteobacteria</taxon>
        <taxon>Sphingomonadales</taxon>
        <taxon>Sphingomonadaceae</taxon>
        <taxon>Sphingomonas</taxon>
    </lineage>
</organism>
<dbReference type="InterPro" id="IPR008254">
    <property type="entry name" value="Flavodoxin/NO_synth"/>
</dbReference>
<dbReference type="CDD" id="cd06200">
    <property type="entry name" value="SiR_like1"/>
    <property type="match status" value="1"/>
</dbReference>
<dbReference type="OrthoDB" id="9764248at2"/>
<protein>
    <submittedName>
        <fullName evidence="7">Nitric oxide synthase</fullName>
    </submittedName>
</protein>